<evidence type="ECO:0000256" key="2">
    <source>
        <dbReference type="ARBA" id="ARBA00023157"/>
    </source>
</evidence>
<keyword evidence="4" id="KW-1185">Reference proteome</keyword>
<dbReference type="AlphaFoldDB" id="A0A1I8BFU8"/>
<proteinExistence type="inferred from homology"/>
<dbReference type="PROSITE" id="PS51808">
    <property type="entry name" value="CHCH"/>
    <property type="match status" value="1"/>
</dbReference>
<keyword evidence="3" id="KW-0496">Mitochondrion</keyword>
<evidence type="ECO:0000313" key="4">
    <source>
        <dbReference type="Proteomes" id="UP000095281"/>
    </source>
</evidence>
<dbReference type="InterPro" id="IPR013892">
    <property type="entry name" value="Cyt_c_biogenesis_Cmc1-like"/>
</dbReference>
<reference evidence="5" key="1">
    <citation type="submission" date="2016-11" db="UniProtKB">
        <authorList>
            <consortium name="WormBaseParasite"/>
        </authorList>
    </citation>
    <scope>IDENTIFICATION</scope>
</reference>
<keyword evidence="2" id="KW-1015">Disulfide bond</keyword>
<dbReference type="GO" id="GO:0005739">
    <property type="term" value="C:mitochondrion"/>
    <property type="evidence" value="ECO:0007669"/>
    <property type="project" value="UniProtKB-SubCell"/>
</dbReference>
<evidence type="ECO:0000313" key="5">
    <source>
        <dbReference type="WBParaSite" id="MhA1_Contig2134.frz3.gene10"/>
    </source>
</evidence>
<dbReference type="OMA" id="MERRWED"/>
<sequence length="165" mass="20303">MHQQNVKSETKHPYIINTLNDSHDSLRKRKEGEIVYDERRKKWYRVKKTIYPTHVTVGPLNLDIIAKRIEKNECRETFMKFAECIRVEGPLTGTHNCKPFYKEFQDCKVEKFRDQQLRKEVTDEFLKERTEYRKTGQNQNFREFERYLKWREEQLLKEKQKQEKN</sequence>
<organism evidence="4 5">
    <name type="scientific">Meloidogyne hapla</name>
    <name type="common">Root-knot nematode worm</name>
    <dbReference type="NCBI Taxonomy" id="6305"/>
    <lineage>
        <taxon>Eukaryota</taxon>
        <taxon>Metazoa</taxon>
        <taxon>Ecdysozoa</taxon>
        <taxon>Nematoda</taxon>
        <taxon>Chromadorea</taxon>
        <taxon>Rhabditida</taxon>
        <taxon>Tylenchina</taxon>
        <taxon>Tylenchomorpha</taxon>
        <taxon>Tylenchoidea</taxon>
        <taxon>Meloidogynidae</taxon>
        <taxon>Meloidogyninae</taxon>
        <taxon>Meloidogyne</taxon>
    </lineage>
</organism>
<comment type="subcellular location">
    <subcellularLocation>
        <location evidence="3">Mitochondrion</location>
    </subcellularLocation>
</comment>
<accession>A0A1I8BFU8</accession>
<protein>
    <recommendedName>
        <fullName evidence="3">COX assembly mitochondrial protein</fullName>
    </recommendedName>
</protein>
<dbReference type="Proteomes" id="UP000095281">
    <property type="component" value="Unplaced"/>
</dbReference>
<name>A0A1I8BFU8_MELHA</name>
<dbReference type="Pfam" id="PF08583">
    <property type="entry name" value="Cmc1"/>
    <property type="match status" value="1"/>
</dbReference>
<evidence type="ECO:0000256" key="1">
    <source>
        <dbReference type="ARBA" id="ARBA00007347"/>
    </source>
</evidence>
<comment type="similarity">
    <text evidence="1 3">Belongs to the CMC family.</text>
</comment>
<dbReference type="WBParaSite" id="MhA1_Contig2134.frz3.gene10">
    <property type="protein sequence ID" value="MhA1_Contig2134.frz3.gene10"/>
    <property type="gene ID" value="MhA1_Contig2134.frz3.gene10"/>
</dbReference>
<evidence type="ECO:0000256" key="3">
    <source>
        <dbReference type="RuleBase" id="RU364104"/>
    </source>
</evidence>